<feature type="compositionally biased region" description="Polar residues" evidence="1">
    <location>
        <begin position="119"/>
        <end position="136"/>
    </location>
</feature>
<evidence type="ECO:0000313" key="2">
    <source>
        <dbReference type="EMBL" id="KAF3232424.1"/>
    </source>
</evidence>
<protein>
    <submittedName>
        <fullName evidence="2">Uncharacterized protein</fullName>
    </submittedName>
</protein>
<feature type="compositionally biased region" description="Basic and acidic residues" evidence="1">
    <location>
        <begin position="67"/>
        <end position="78"/>
    </location>
</feature>
<reference evidence="2 3" key="1">
    <citation type="submission" date="2019-06" db="EMBL/GenBank/DDBJ databases">
        <authorList>
            <person name="Palmer J.M."/>
        </authorList>
    </citation>
    <scope>NUCLEOTIDE SEQUENCE [LARGE SCALE GENOMIC DNA]</scope>
    <source>
        <strain evidence="2 3">TWF191</strain>
    </source>
</reference>
<feature type="region of interest" description="Disordered" evidence="1">
    <location>
        <begin position="1"/>
        <end position="150"/>
    </location>
</feature>
<dbReference type="EMBL" id="WIPF01000001">
    <property type="protein sequence ID" value="KAF3232424.1"/>
    <property type="molecule type" value="Genomic_DNA"/>
</dbReference>
<name>A0A7C8V8J5_ORBOL</name>
<dbReference type="AlphaFoldDB" id="A0A7C8V8J5"/>
<evidence type="ECO:0000313" key="3">
    <source>
        <dbReference type="Proteomes" id="UP000483672"/>
    </source>
</evidence>
<feature type="compositionally biased region" description="Polar residues" evidence="1">
    <location>
        <begin position="83"/>
        <end position="98"/>
    </location>
</feature>
<feature type="compositionally biased region" description="Basic and acidic residues" evidence="1">
    <location>
        <begin position="99"/>
        <end position="112"/>
    </location>
</feature>
<accession>A0A7C8V8J5</accession>
<comment type="caution">
    <text evidence="2">The sequence shown here is derived from an EMBL/GenBank/DDBJ whole genome shotgun (WGS) entry which is preliminary data.</text>
</comment>
<dbReference type="Proteomes" id="UP000483672">
    <property type="component" value="Unassembled WGS sequence"/>
</dbReference>
<feature type="compositionally biased region" description="Polar residues" evidence="1">
    <location>
        <begin position="28"/>
        <end position="40"/>
    </location>
</feature>
<evidence type="ECO:0000256" key="1">
    <source>
        <dbReference type="SAM" id="MobiDB-lite"/>
    </source>
</evidence>
<gene>
    <name evidence="2" type="ORF">TWF191_000195</name>
</gene>
<sequence>MQTGRSQQPRDRRIVGSCDFTSDDMKESTIQSLSASSSVDNFRGSDEETEPDGQESPKLPAGNKTVKKNETIEVEKGKVRGQKATTQSEVGANSQPTNKETRIKKETIEVGKGKVRGQKATTQSEVGANSQPTNKETMIKKEQVGAPMTS</sequence>
<organism evidence="2 3">
    <name type="scientific">Orbilia oligospora</name>
    <name type="common">Nematode-trapping fungus</name>
    <name type="synonym">Arthrobotrys oligospora</name>
    <dbReference type="NCBI Taxonomy" id="2813651"/>
    <lineage>
        <taxon>Eukaryota</taxon>
        <taxon>Fungi</taxon>
        <taxon>Dikarya</taxon>
        <taxon>Ascomycota</taxon>
        <taxon>Pezizomycotina</taxon>
        <taxon>Orbiliomycetes</taxon>
        <taxon>Orbiliales</taxon>
        <taxon>Orbiliaceae</taxon>
        <taxon>Orbilia</taxon>
    </lineage>
</organism>
<proteinExistence type="predicted"/>